<accession>A0A9P4TXZ0</accession>
<feature type="domain" description="Glycoside-hydrolase family GH114 TIM-barrel" evidence="5">
    <location>
        <begin position="78"/>
        <end position="312"/>
    </location>
</feature>
<evidence type="ECO:0000256" key="4">
    <source>
        <dbReference type="SAM" id="Phobius"/>
    </source>
</evidence>
<dbReference type="OrthoDB" id="2108802at2759"/>
<dbReference type="PANTHER" id="PTHR35273:SF2">
    <property type="entry name" value="ALPHA-GALACTOSIDASE"/>
    <property type="match status" value="1"/>
</dbReference>
<evidence type="ECO:0000256" key="3">
    <source>
        <dbReference type="SAM" id="MobiDB-lite"/>
    </source>
</evidence>
<dbReference type="InterPro" id="IPR013785">
    <property type="entry name" value="Aldolase_TIM"/>
</dbReference>
<keyword evidence="4" id="KW-0812">Transmembrane</keyword>
<evidence type="ECO:0000256" key="2">
    <source>
        <dbReference type="ARBA" id="ARBA00012755"/>
    </source>
</evidence>
<dbReference type="PANTHER" id="PTHR35273">
    <property type="entry name" value="ALPHA-1,4 POLYGALACTOSAMINIDASE, PUTATIVE (AFU_ORTHOLOGUE AFUA_3G07890)-RELATED"/>
    <property type="match status" value="1"/>
</dbReference>
<evidence type="ECO:0000313" key="6">
    <source>
        <dbReference type="EMBL" id="KAF2430085.1"/>
    </source>
</evidence>
<dbReference type="AlphaFoldDB" id="A0A9P4TXZ0"/>
<keyword evidence="7" id="KW-1185">Reference proteome</keyword>
<feature type="transmembrane region" description="Helical" evidence="4">
    <location>
        <begin position="21"/>
        <end position="43"/>
    </location>
</feature>
<dbReference type="EMBL" id="MU007041">
    <property type="protein sequence ID" value="KAF2430085.1"/>
    <property type="molecule type" value="Genomic_DNA"/>
</dbReference>
<sequence>MKPSTAGGGSRWSRISHKLKWTIIAITAAVVILALGLGLGLGLTLGSSNDSDDTGPTAPPLPATPSNDRIWTPAVGASWQIILPQPIKLDPLATSISPDVDIYDIDLFTNPQSTIDTLHRLGKKVICYFSAGSYEPYRPDSGNFKDSDKGKSLDGWPDEKWLDLRSDNVRNIMSKRLELAAAKKCDAIDPDNVDAFDNKNGLGLTKLDSVRFMSFLASKAQSLNLAIGLKNAGAIIPSVLPAIQFSVNEQCVQYKDCQVFSNFVNASKPVFHIEYPSQVKKDFVTNFCQDTGPAQGAHGFSTVIKNYNLDGWVQYCNGQTATTQMGETSS</sequence>
<dbReference type="Pfam" id="PF03537">
    <property type="entry name" value="Glyco_hydro_114"/>
    <property type="match status" value="1"/>
</dbReference>
<dbReference type="EC" id="3.2.1.22" evidence="2"/>
<comment type="caution">
    <text evidence="6">The sequence shown here is derived from an EMBL/GenBank/DDBJ whole genome shotgun (WGS) entry which is preliminary data.</text>
</comment>
<feature type="region of interest" description="Disordered" evidence="3">
    <location>
        <begin position="48"/>
        <end position="68"/>
    </location>
</feature>
<dbReference type="SUPFAM" id="SSF51445">
    <property type="entry name" value="(Trans)glycosidases"/>
    <property type="match status" value="1"/>
</dbReference>
<evidence type="ECO:0000256" key="1">
    <source>
        <dbReference type="ARBA" id="ARBA00001255"/>
    </source>
</evidence>
<evidence type="ECO:0000313" key="7">
    <source>
        <dbReference type="Proteomes" id="UP000800235"/>
    </source>
</evidence>
<comment type="catalytic activity">
    <reaction evidence="1">
        <text>Hydrolysis of terminal, non-reducing alpha-D-galactose residues in alpha-D-galactosides, including galactose oligosaccharides, galactomannans and galactolipids.</text>
        <dbReference type="EC" id="3.2.1.22"/>
    </reaction>
</comment>
<keyword evidence="4" id="KW-0472">Membrane</keyword>
<dbReference type="Proteomes" id="UP000800235">
    <property type="component" value="Unassembled WGS sequence"/>
</dbReference>
<dbReference type="GO" id="GO:0004557">
    <property type="term" value="F:alpha-galactosidase activity"/>
    <property type="evidence" value="ECO:0007669"/>
    <property type="project" value="UniProtKB-EC"/>
</dbReference>
<name>A0A9P4TXZ0_9PEZI</name>
<organism evidence="6 7">
    <name type="scientific">Tothia fuscella</name>
    <dbReference type="NCBI Taxonomy" id="1048955"/>
    <lineage>
        <taxon>Eukaryota</taxon>
        <taxon>Fungi</taxon>
        <taxon>Dikarya</taxon>
        <taxon>Ascomycota</taxon>
        <taxon>Pezizomycotina</taxon>
        <taxon>Dothideomycetes</taxon>
        <taxon>Pleosporomycetidae</taxon>
        <taxon>Venturiales</taxon>
        <taxon>Cylindrosympodiaceae</taxon>
        <taxon>Tothia</taxon>
    </lineage>
</organism>
<reference evidence="6" key="1">
    <citation type="journal article" date="2020" name="Stud. Mycol.">
        <title>101 Dothideomycetes genomes: a test case for predicting lifestyles and emergence of pathogens.</title>
        <authorList>
            <person name="Haridas S."/>
            <person name="Albert R."/>
            <person name="Binder M."/>
            <person name="Bloem J."/>
            <person name="Labutti K."/>
            <person name="Salamov A."/>
            <person name="Andreopoulos B."/>
            <person name="Baker S."/>
            <person name="Barry K."/>
            <person name="Bills G."/>
            <person name="Bluhm B."/>
            <person name="Cannon C."/>
            <person name="Castanera R."/>
            <person name="Culley D."/>
            <person name="Daum C."/>
            <person name="Ezra D."/>
            <person name="Gonzalez J."/>
            <person name="Henrissat B."/>
            <person name="Kuo A."/>
            <person name="Liang C."/>
            <person name="Lipzen A."/>
            <person name="Lutzoni F."/>
            <person name="Magnuson J."/>
            <person name="Mondo S."/>
            <person name="Nolan M."/>
            <person name="Ohm R."/>
            <person name="Pangilinan J."/>
            <person name="Park H.-J."/>
            <person name="Ramirez L."/>
            <person name="Alfaro M."/>
            <person name="Sun H."/>
            <person name="Tritt A."/>
            <person name="Yoshinaga Y."/>
            <person name="Zwiers L.-H."/>
            <person name="Turgeon B."/>
            <person name="Goodwin S."/>
            <person name="Spatafora J."/>
            <person name="Crous P."/>
            <person name="Grigoriev I."/>
        </authorList>
    </citation>
    <scope>NUCLEOTIDE SEQUENCE</scope>
    <source>
        <strain evidence="6">CBS 130266</strain>
    </source>
</reference>
<evidence type="ECO:0000259" key="5">
    <source>
        <dbReference type="Pfam" id="PF03537"/>
    </source>
</evidence>
<gene>
    <name evidence="6" type="ORF">EJ08DRAFT_649882</name>
</gene>
<dbReference type="Gene3D" id="3.20.20.70">
    <property type="entry name" value="Aldolase class I"/>
    <property type="match status" value="1"/>
</dbReference>
<dbReference type="InterPro" id="IPR004352">
    <property type="entry name" value="GH114_TIM-barrel"/>
</dbReference>
<proteinExistence type="predicted"/>
<keyword evidence="4" id="KW-1133">Transmembrane helix</keyword>
<dbReference type="InterPro" id="IPR017853">
    <property type="entry name" value="GH"/>
</dbReference>
<protein>
    <recommendedName>
        <fullName evidence="2">alpha-galactosidase</fullName>
        <ecNumber evidence="2">3.2.1.22</ecNumber>
    </recommendedName>
</protein>